<gene>
    <name evidence="1" type="ORF">HNQ88_003263</name>
</gene>
<dbReference type="AlphaFoldDB" id="A0AAE3XNH4"/>
<sequence length="254" mass="29530">MKPYRLIIIFSLLISACNTSKNHSKLCLQPVDFTDYNGVRTSIAYNNKGLITKLNKSYKDSSWVEKIYYTDEGFTITKSGKKRRKKFEEITFVIHPHKNTIKKTVKTDYNDTFTFLIHTNKRLQPISITPISHKSMDSEEFLYDSNGNMIRRVKRDQYGNTSFFIELIYDQRKSAFLNTPYAGLILEYEYSSPNNSIANKFQSDNLTGKETFSLEYNDVGYPKQIEGAQKFNIGDSTGQKKLPTQYFFYKLCSD</sequence>
<evidence type="ECO:0000313" key="2">
    <source>
        <dbReference type="Proteomes" id="UP001185092"/>
    </source>
</evidence>
<dbReference type="Gene3D" id="2.180.10.10">
    <property type="entry name" value="RHS repeat-associated core"/>
    <property type="match status" value="1"/>
</dbReference>
<proteinExistence type="predicted"/>
<protein>
    <submittedName>
        <fullName evidence="1">Uncharacterized protein</fullName>
    </submittedName>
</protein>
<comment type="caution">
    <text evidence="1">The sequence shown here is derived from an EMBL/GenBank/DDBJ whole genome shotgun (WGS) entry which is preliminary data.</text>
</comment>
<name>A0AAE3XNH4_9BACT</name>
<dbReference type="PROSITE" id="PS51257">
    <property type="entry name" value="PROKAR_LIPOPROTEIN"/>
    <property type="match status" value="1"/>
</dbReference>
<keyword evidence="2" id="KW-1185">Reference proteome</keyword>
<accession>A0AAE3XNH4</accession>
<organism evidence="1 2">
    <name type="scientific">Aureibacter tunicatorum</name>
    <dbReference type="NCBI Taxonomy" id="866807"/>
    <lineage>
        <taxon>Bacteria</taxon>
        <taxon>Pseudomonadati</taxon>
        <taxon>Bacteroidota</taxon>
        <taxon>Cytophagia</taxon>
        <taxon>Cytophagales</taxon>
        <taxon>Persicobacteraceae</taxon>
        <taxon>Aureibacter</taxon>
    </lineage>
</organism>
<dbReference type="Proteomes" id="UP001185092">
    <property type="component" value="Unassembled WGS sequence"/>
</dbReference>
<reference evidence="1" key="1">
    <citation type="submission" date="2023-07" db="EMBL/GenBank/DDBJ databases">
        <title>Genomic Encyclopedia of Type Strains, Phase IV (KMG-IV): sequencing the most valuable type-strain genomes for metagenomic binning, comparative biology and taxonomic classification.</title>
        <authorList>
            <person name="Goeker M."/>
        </authorList>
    </citation>
    <scope>NUCLEOTIDE SEQUENCE</scope>
    <source>
        <strain evidence="1">DSM 26174</strain>
    </source>
</reference>
<dbReference type="RefSeq" id="WP_309940076.1">
    <property type="nucleotide sequence ID" value="NZ_AP025305.1"/>
</dbReference>
<dbReference type="EMBL" id="JAVDQD010000004">
    <property type="protein sequence ID" value="MDR6240197.1"/>
    <property type="molecule type" value="Genomic_DNA"/>
</dbReference>
<evidence type="ECO:0000313" key="1">
    <source>
        <dbReference type="EMBL" id="MDR6240197.1"/>
    </source>
</evidence>